<accession>A0A6I3W6J6</accession>
<evidence type="ECO:0000313" key="3">
    <source>
        <dbReference type="Proteomes" id="UP000438196"/>
    </source>
</evidence>
<keyword evidence="1" id="KW-1133">Transmembrane helix</keyword>
<dbReference type="RefSeq" id="WP_155584020.1">
    <property type="nucleotide sequence ID" value="NZ_JBHSTH010000017.1"/>
</dbReference>
<evidence type="ECO:0000256" key="1">
    <source>
        <dbReference type="SAM" id="Phobius"/>
    </source>
</evidence>
<dbReference type="OrthoDB" id="6981176at2"/>
<proteinExistence type="predicted"/>
<comment type="caution">
    <text evidence="2">The sequence shown here is derived from an EMBL/GenBank/DDBJ whole genome shotgun (WGS) entry which is preliminary data.</text>
</comment>
<reference evidence="2 3" key="1">
    <citation type="submission" date="2019-11" db="EMBL/GenBank/DDBJ databases">
        <title>Pseudomonas karstica sp. nov. and Pseudomonas spelaei sp. nov. from karst caves.</title>
        <authorList>
            <person name="Zeman M."/>
        </authorList>
    </citation>
    <scope>NUCLEOTIDE SEQUENCE [LARGE SCALE GENOMIC DNA]</scope>
    <source>
        <strain evidence="2 3">CCM 7893</strain>
    </source>
</reference>
<dbReference type="Proteomes" id="UP000438196">
    <property type="component" value="Unassembled WGS sequence"/>
</dbReference>
<dbReference type="EMBL" id="WNNK01000012">
    <property type="protein sequence ID" value="MUF05757.1"/>
    <property type="molecule type" value="Genomic_DNA"/>
</dbReference>
<evidence type="ECO:0000313" key="2">
    <source>
        <dbReference type="EMBL" id="MUF05757.1"/>
    </source>
</evidence>
<gene>
    <name evidence="2" type="ORF">GNF76_15490</name>
</gene>
<name>A0A6I3W6J6_9PSED</name>
<keyword evidence="3" id="KW-1185">Reference proteome</keyword>
<organism evidence="2 3">
    <name type="scientific">Pseudomonas spelaei</name>
    <dbReference type="NCBI Taxonomy" id="1055469"/>
    <lineage>
        <taxon>Bacteria</taxon>
        <taxon>Pseudomonadati</taxon>
        <taxon>Pseudomonadota</taxon>
        <taxon>Gammaproteobacteria</taxon>
        <taxon>Pseudomonadales</taxon>
        <taxon>Pseudomonadaceae</taxon>
        <taxon>Pseudomonas</taxon>
    </lineage>
</organism>
<keyword evidence="1" id="KW-0472">Membrane</keyword>
<dbReference type="AlphaFoldDB" id="A0A6I3W6J6"/>
<sequence length="109" mass="12518">MEQGLKVVALVVLVLFISFCGFVKIRQARQWKINVETDFKAALERMQINAYDLLTNRSQAPSRQRPAEVYRILRDQQGRYFLYLYSVSSPGVLQPLSEDHALLAVKMNG</sequence>
<feature type="transmembrane region" description="Helical" evidence="1">
    <location>
        <begin position="6"/>
        <end position="23"/>
    </location>
</feature>
<protein>
    <submittedName>
        <fullName evidence="2">Uncharacterized protein</fullName>
    </submittedName>
</protein>
<keyword evidence="1" id="KW-0812">Transmembrane</keyword>